<dbReference type="InterPro" id="IPR010296">
    <property type="entry name" value="DUF899_thioredox"/>
</dbReference>
<protein>
    <submittedName>
        <fullName evidence="1">DUF899 family protein</fullName>
    </submittedName>
</protein>
<sequence length="244" mass="26931">MPDAVDGFVAEIETLEPGAGIPPDVLVPAHADDEYRAARIDLLRRERALREHAEEVAAARRALPPGPLLDDYRFAEETADGRVLRPRLVELFGDHRTLVVYHLMFPRGTAKACPMCSMWVDGLQGVHRHLAQHTALVVVAAAEPADLRAWGRARGWHDLRLLSCGETTFNRDLGAETGAGEPRPAFTVLRREGEDVRFCYTVHASFPPDGAERGIDLLSPVWQVLDLLPQGRGGWYAGNDYVVG</sequence>
<evidence type="ECO:0000313" key="2">
    <source>
        <dbReference type="Proteomes" id="UP001596220"/>
    </source>
</evidence>
<organism evidence="1 2">
    <name type="scientific">Saccharothrix lopnurensis</name>
    <dbReference type="NCBI Taxonomy" id="1670621"/>
    <lineage>
        <taxon>Bacteria</taxon>
        <taxon>Bacillati</taxon>
        <taxon>Actinomycetota</taxon>
        <taxon>Actinomycetes</taxon>
        <taxon>Pseudonocardiales</taxon>
        <taxon>Pseudonocardiaceae</taxon>
        <taxon>Saccharothrix</taxon>
    </lineage>
</organism>
<accession>A0ABW1P9P6</accession>
<name>A0ABW1P9P6_9PSEU</name>
<comment type="caution">
    <text evidence="1">The sequence shown here is derived from an EMBL/GenBank/DDBJ whole genome shotgun (WGS) entry which is preliminary data.</text>
</comment>
<evidence type="ECO:0000313" key="1">
    <source>
        <dbReference type="EMBL" id="MFC6092271.1"/>
    </source>
</evidence>
<dbReference type="Proteomes" id="UP001596220">
    <property type="component" value="Unassembled WGS sequence"/>
</dbReference>
<dbReference type="Pfam" id="PF05988">
    <property type="entry name" value="DUF899"/>
    <property type="match status" value="1"/>
</dbReference>
<reference evidence="2" key="1">
    <citation type="journal article" date="2019" name="Int. J. Syst. Evol. Microbiol.">
        <title>The Global Catalogue of Microorganisms (GCM) 10K type strain sequencing project: providing services to taxonomists for standard genome sequencing and annotation.</title>
        <authorList>
            <consortium name="The Broad Institute Genomics Platform"/>
            <consortium name="The Broad Institute Genome Sequencing Center for Infectious Disease"/>
            <person name="Wu L."/>
            <person name="Ma J."/>
        </authorList>
    </citation>
    <scope>NUCLEOTIDE SEQUENCE [LARGE SCALE GENOMIC DNA]</scope>
    <source>
        <strain evidence="2">CGMCC 4.7246</strain>
    </source>
</reference>
<keyword evidence="2" id="KW-1185">Reference proteome</keyword>
<gene>
    <name evidence="1" type="ORF">ACFP3R_23620</name>
</gene>
<proteinExistence type="predicted"/>
<dbReference type="RefSeq" id="WP_380638562.1">
    <property type="nucleotide sequence ID" value="NZ_JBHSQO010000026.1"/>
</dbReference>
<dbReference type="EMBL" id="JBHSQO010000026">
    <property type="protein sequence ID" value="MFC6092271.1"/>
    <property type="molecule type" value="Genomic_DNA"/>
</dbReference>